<evidence type="ECO:0000313" key="4">
    <source>
        <dbReference type="Proteomes" id="UP000799776"/>
    </source>
</evidence>
<dbReference type="GO" id="GO:0006487">
    <property type="term" value="P:protein N-linked glycosylation"/>
    <property type="evidence" value="ECO:0007669"/>
    <property type="project" value="TreeGrafter"/>
</dbReference>
<dbReference type="Proteomes" id="UP000799776">
    <property type="component" value="Unassembled WGS sequence"/>
</dbReference>
<dbReference type="EMBL" id="ML978745">
    <property type="protein sequence ID" value="KAF2084147.1"/>
    <property type="molecule type" value="Genomic_DNA"/>
</dbReference>
<evidence type="ECO:0000256" key="1">
    <source>
        <dbReference type="ARBA" id="ARBA00022676"/>
    </source>
</evidence>
<evidence type="ECO:0000256" key="2">
    <source>
        <dbReference type="ARBA" id="ARBA00022679"/>
    </source>
</evidence>
<sequence length="268" mass="29539">FPTPLGSRLCILDFDSRPLSGPNELFSPLHHISYPAAAPDSLGLGILNHGLYALVHGYRHFFVRTGVREGRGPSWAKPGVIKDTTSGCEVVIFLDSDAIFRHLELPAEWLLNRWGVTRDTKLAMALDPGSLEGVEVGFNDVDGERMHNTGFIVAVRSERTREILEAWAGCVDGERDEGGDGSASASARAGKLGFPGCEKWAYNWPLDQGAWAEFVRRRFNESGDVRDLPCQEANGYEGSGTECDGLFVEHLWRAKWLLKERVGLGVVQ</sequence>
<protein>
    <recommendedName>
        <fullName evidence="5">Nucleotide-diphospho-sugar transferase domain-containing protein</fullName>
    </recommendedName>
</protein>
<comment type="caution">
    <text evidence="3">The sequence shown here is derived from an EMBL/GenBank/DDBJ whole genome shotgun (WGS) entry which is preliminary data.</text>
</comment>
<proteinExistence type="predicted"/>
<organism evidence="3 4">
    <name type="scientific">Saccharata proteae CBS 121410</name>
    <dbReference type="NCBI Taxonomy" id="1314787"/>
    <lineage>
        <taxon>Eukaryota</taxon>
        <taxon>Fungi</taxon>
        <taxon>Dikarya</taxon>
        <taxon>Ascomycota</taxon>
        <taxon>Pezizomycotina</taxon>
        <taxon>Dothideomycetes</taxon>
        <taxon>Dothideomycetes incertae sedis</taxon>
        <taxon>Botryosphaeriales</taxon>
        <taxon>Saccharataceae</taxon>
        <taxon>Saccharata</taxon>
    </lineage>
</organism>
<dbReference type="InterPro" id="IPR008630">
    <property type="entry name" value="Glyco_trans_34"/>
</dbReference>
<dbReference type="OrthoDB" id="3763672at2759"/>
<feature type="non-terminal residue" evidence="3">
    <location>
        <position position="268"/>
    </location>
</feature>
<dbReference type="PANTHER" id="PTHR31306:SF3">
    <property type="entry name" value="NUCLEOTIDE-DIPHOSPHO-SUGAR TRANSFERASE DOMAIN-CONTAINING PROTEIN"/>
    <property type="match status" value="1"/>
</dbReference>
<keyword evidence="1" id="KW-0328">Glycosyltransferase</keyword>
<name>A0A9P4HP71_9PEZI</name>
<dbReference type="AlphaFoldDB" id="A0A9P4HP71"/>
<accession>A0A9P4HP71</accession>
<dbReference type="PANTHER" id="PTHR31306">
    <property type="entry name" value="ALPHA-1,6-MANNOSYLTRANSFERASE MNN11-RELATED"/>
    <property type="match status" value="1"/>
</dbReference>
<dbReference type="GO" id="GO:0000139">
    <property type="term" value="C:Golgi membrane"/>
    <property type="evidence" value="ECO:0007669"/>
    <property type="project" value="TreeGrafter"/>
</dbReference>
<evidence type="ECO:0008006" key="5">
    <source>
        <dbReference type="Google" id="ProtNLM"/>
    </source>
</evidence>
<evidence type="ECO:0000313" key="3">
    <source>
        <dbReference type="EMBL" id="KAF2084147.1"/>
    </source>
</evidence>
<keyword evidence="4" id="KW-1185">Reference proteome</keyword>
<dbReference type="GO" id="GO:0016757">
    <property type="term" value="F:glycosyltransferase activity"/>
    <property type="evidence" value="ECO:0007669"/>
    <property type="project" value="UniProtKB-KW"/>
</dbReference>
<feature type="non-terminal residue" evidence="3">
    <location>
        <position position="1"/>
    </location>
</feature>
<gene>
    <name evidence="3" type="ORF">K490DRAFT_8281</name>
</gene>
<reference evidence="3" key="1">
    <citation type="journal article" date="2020" name="Stud. Mycol.">
        <title>101 Dothideomycetes genomes: a test case for predicting lifestyles and emergence of pathogens.</title>
        <authorList>
            <person name="Haridas S."/>
            <person name="Albert R."/>
            <person name="Binder M."/>
            <person name="Bloem J."/>
            <person name="Labutti K."/>
            <person name="Salamov A."/>
            <person name="Andreopoulos B."/>
            <person name="Baker S."/>
            <person name="Barry K."/>
            <person name="Bills G."/>
            <person name="Bluhm B."/>
            <person name="Cannon C."/>
            <person name="Castanera R."/>
            <person name="Culley D."/>
            <person name="Daum C."/>
            <person name="Ezra D."/>
            <person name="Gonzalez J."/>
            <person name="Henrissat B."/>
            <person name="Kuo A."/>
            <person name="Liang C."/>
            <person name="Lipzen A."/>
            <person name="Lutzoni F."/>
            <person name="Magnuson J."/>
            <person name="Mondo S."/>
            <person name="Nolan M."/>
            <person name="Ohm R."/>
            <person name="Pangilinan J."/>
            <person name="Park H.-J."/>
            <person name="Ramirez L."/>
            <person name="Alfaro M."/>
            <person name="Sun H."/>
            <person name="Tritt A."/>
            <person name="Yoshinaga Y."/>
            <person name="Zwiers L.-H."/>
            <person name="Turgeon B."/>
            <person name="Goodwin S."/>
            <person name="Spatafora J."/>
            <person name="Crous P."/>
            <person name="Grigoriev I."/>
        </authorList>
    </citation>
    <scope>NUCLEOTIDE SEQUENCE</scope>
    <source>
        <strain evidence="3">CBS 121410</strain>
    </source>
</reference>
<keyword evidence="2" id="KW-0808">Transferase</keyword>